<accession>A0A7K3WJT6</accession>
<protein>
    <submittedName>
        <fullName evidence="8">MMPL family transporter</fullName>
    </submittedName>
</protein>
<feature type="transmembrane region" description="Helical" evidence="6">
    <location>
        <begin position="218"/>
        <end position="237"/>
    </location>
</feature>
<name>A0A7K3WJT6_9FLAO</name>
<keyword evidence="2" id="KW-1003">Cell membrane</keyword>
<dbReference type="GO" id="GO:0005886">
    <property type="term" value="C:plasma membrane"/>
    <property type="evidence" value="ECO:0007669"/>
    <property type="project" value="UniProtKB-SubCell"/>
</dbReference>
<feature type="transmembrane region" description="Helical" evidence="6">
    <location>
        <begin position="270"/>
        <end position="294"/>
    </location>
</feature>
<evidence type="ECO:0000256" key="1">
    <source>
        <dbReference type="ARBA" id="ARBA00004651"/>
    </source>
</evidence>
<dbReference type="InterPro" id="IPR000731">
    <property type="entry name" value="SSD"/>
</dbReference>
<evidence type="ECO:0000256" key="6">
    <source>
        <dbReference type="SAM" id="Phobius"/>
    </source>
</evidence>
<evidence type="ECO:0000259" key="7">
    <source>
        <dbReference type="PROSITE" id="PS50156"/>
    </source>
</evidence>
<feature type="transmembrane region" description="Helical" evidence="6">
    <location>
        <begin position="346"/>
        <end position="370"/>
    </location>
</feature>
<dbReference type="AlphaFoldDB" id="A0A7K3WJT6"/>
<dbReference type="PANTHER" id="PTHR33406">
    <property type="entry name" value="MEMBRANE PROTEIN MJ1562-RELATED"/>
    <property type="match status" value="1"/>
</dbReference>
<feature type="transmembrane region" description="Helical" evidence="6">
    <location>
        <begin position="315"/>
        <end position="340"/>
    </location>
</feature>
<keyword evidence="4 6" id="KW-1133">Transmembrane helix</keyword>
<evidence type="ECO:0000313" key="8">
    <source>
        <dbReference type="EMBL" id="NEN21910.1"/>
    </source>
</evidence>
<feature type="domain" description="SSD" evidence="7">
    <location>
        <begin position="242"/>
        <end position="369"/>
    </location>
</feature>
<dbReference type="InterPro" id="IPR050545">
    <property type="entry name" value="Mycobact_MmpL"/>
</dbReference>
<dbReference type="PROSITE" id="PS50156">
    <property type="entry name" value="SSD"/>
    <property type="match status" value="1"/>
</dbReference>
<evidence type="ECO:0000256" key="4">
    <source>
        <dbReference type="ARBA" id="ARBA00022989"/>
    </source>
</evidence>
<proteinExistence type="predicted"/>
<dbReference type="Pfam" id="PF03176">
    <property type="entry name" value="MMPL"/>
    <property type="match status" value="2"/>
</dbReference>
<keyword evidence="5 6" id="KW-0472">Membrane</keyword>
<evidence type="ECO:0000256" key="3">
    <source>
        <dbReference type="ARBA" id="ARBA00022692"/>
    </source>
</evidence>
<evidence type="ECO:0000256" key="5">
    <source>
        <dbReference type="ARBA" id="ARBA00023136"/>
    </source>
</evidence>
<evidence type="ECO:0000313" key="9">
    <source>
        <dbReference type="Proteomes" id="UP000486602"/>
    </source>
</evidence>
<gene>
    <name evidence="8" type="ORF">G3O08_00130</name>
</gene>
<dbReference type="EMBL" id="JAAGVY010000001">
    <property type="protein sequence ID" value="NEN21910.1"/>
    <property type="molecule type" value="Genomic_DNA"/>
</dbReference>
<feature type="transmembrane region" description="Helical" evidence="6">
    <location>
        <begin position="244"/>
        <end position="264"/>
    </location>
</feature>
<keyword evidence="9" id="KW-1185">Reference proteome</keyword>
<organism evidence="8 9">
    <name type="scientific">Cryomorpha ignava</name>
    <dbReference type="NCBI Taxonomy" id="101383"/>
    <lineage>
        <taxon>Bacteria</taxon>
        <taxon>Pseudomonadati</taxon>
        <taxon>Bacteroidota</taxon>
        <taxon>Flavobacteriia</taxon>
        <taxon>Flavobacteriales</taxon>
        <taxon>Cryomorphaceae</taxon>
        <taxon>Cryomorpha</taxon>
    </lineage>
</organism>
<feature type="transmembrane region" description="Helical" evidence="6">
    <location>
        <begin position="708"/>
        <end position="726"/>
    </location>
</feature>
<feature type="transmembrane region" description="Helical" evidence="6">
    <location>
        <begin position="607"/>
        <end position="627"/>
    </location>
</feature>
<reference evidence="8 9" key="1">
    <citation type="submission" date="2020-02" db="EMBL/GenBank/DDBJ databases">
        <title>Out from the shadows clarifying the taxonomy of the family Cryomorphaceae and related taxa by utilizing the GTDB taxonomic framework.</title>
        <authorList>
            <person name="Bowman J.P."/>
        </authorList>
    </citation>
    <scope>NUCLEOTIDE SEQUENCE [LARGE SCALE GENOMIC DNA]</scope>
    <source>
        <strain evidence="8 9">QSSC 1-22</strain>
    </source>
</reference>
<dbReference type="PANTHER" id="PTHR33406:SF12">
    <property type="entry name" value="BLR2997 PROTEIN"/>
    <property type="match status" value="1"/>
</dbReference>
<comment type="subcellular location">
    <subcellularLocation>
        <location evidence="1">Cell membrane</location>
        <topology evidence="1">Multi-pass membrane protein</topology>
    </subcellularLocation>
</comment>
<dbReference type="InterPro" id="IPR004869">
    <property type="entry name" value="MMPL_dom"/>
</dbReference>
<comment type="caution">
    <text evidence="8">The sequence shown here is derived from an EMBL/GenBank/DDBJ whole genome shotgun (WGS) entry which is preliminary data.</text>
</comment>
<dbReference type="Proteomes" id="UP000486602">
    <property type="component" value="Unassembled WGS sequence"/>
</dbReference>
<sequence>MWEFAARFILRNKVVLLVALGLITAFMGYQAQYVEMTYKFGGILPKTDSTQIQYENFTRLFAEDGNVLILGVKGEELYDLDNFAAWYELGNDLKKVHGVDSIFSEAHAYRVIKNTEEKRFNVEKIVQHKPETQAEVDSIRRVMRSLPFYRGMLYNDSTHASLMMLFVNRDVFNSSDRVVALENILELTKKFSEDHMKIAHSGLPYIRTVQTAMIKKELAMFVGLAALVMAILLFVFFKSMRVVLVSLLVVIVGVIWSLGSISLLGYKLSVLMGLIPPLIIVIGIPNCVFIFNRYHQEFKNHGNQVKSLARVIQRIGSATFIANTTTAIGFATFIFTHSAILKEFGVIASINILFVFLLSLIIIPSILSFLPPPIDRHTRHLDRKSLDKALATLVNIVQNHRKKVYGTVVVVLLIAAYGISKVSATGNIVDDLPDDDQIIVDLKFFEKNFNGVMPLDILIGTKGKGDVTSDKTLKKIEKLQTELSQYSEISKSLSIVDAVKFAKQAYYNGSEQKYALLNNYEKSFIGPYIQGNQEGSGDISKLFLDSTKQYTRITAQIADIGTEELDSLMTHLAPKIDSIFPPKDYTTTLTGTSIVFLKGTNYLIKNLFTSLAFAIILIASLMALLFGSVRMILVSMGPNLIPLLCTAAIMGYFGIAIKPSTILVFSIAFGISIDDTIHFLSRYRLELKQRPWNIKECIMAAINETGRSMIYTSIILFFGFGIFAASDFGGTIALGILVSVTLMIAMLCNLIVLPSLLMTLQHRVITKSFEEPFLEITNEEEDIELDDLEIIGEKKIE</sequence>
<dbReference type="SUPFAM" id="SSF82866">
    <property type="entry name" value="Multidrug efflux transporter AcrB transmembrane domain"/>
    <property type="match status" value="2"/>
</dbReference>
<dbReference type="RefSeq" id="WP_163282636.1">
    <property type="nucleotide sequence ID" value="NZ_JAAGVY010000001.1"/>
</dbReference>
<dbReference type="Gene3D" id="1.20.1640.10">
    <property type="entry name" value="Multidrug efflux transporter AcrB transmembrane domain"/>
    <property type="match status" value="2"/>
</dbReference>
<evidence type="ECO:0000256" key="2">
    <source>
        <dbReference type="ARBA" id="ARBA00022475"/>
    </source>
</evidence>
<keyword evidence="3 6" id="KW-0812">Transmembrane</keyword>
<feature type="transmembrane region" description="Helical" evidence="6">
    <location>
        <begin position="732"/>
        <end position="757"/>
    </location>
</feature>